<comment type="caution">
    <text evidence="1">The sequence shown here is derived from an EMBL/GenBank/DDBJ whole genome shotgun (WGS) entry which is preliminary data.</text>
</comment>
<dbReference type="Proteomes" id="UP000001396">
    <property type="component" value="Unassembled WGS sequence"/>
</dbReference>
<dbReference type="AlphaFoldDB" id="D3B9E7"/>
<dbReference type="EMBL" id="ADBJ01000022">
    <property type="protein sequence ID" value="EFA81859.1"/>
    <property type="molecule type" value="Genomic_DNA"/>
</dbReference>
<protein>
    <submittedName>
        <fullName evidence="1">Uncharacterized protein</fullName>
    </submittedName>
</protein>
<evidence type="ECO:0000313" key="1">
    <source>
        <dbReference type="EMBL" id="EFA81859.1"/>
    </source>
</evidence>
<reference evidence="1 2" key="1">
    <citation type="journal article" date="2011" name="Genome Res.">
        <title>Phylogeny-wide analysis of social amoeba genomes highlights ancient origins for complex intercellular communication.</title>
        <authorList>
            <person name="Heidel A.J."/>
            <person name="Lawal H.M."/>
            <person name="Felder M."/>
            <person name="Schilde C."/>
            <person name="Helps N.R."/>
            <person name="Tunggal B."/>
            <person name="Rivero F."/>
            <person name="John U."/>
            <person name="Schleicher M."/>
            <person name="Eichinger L."/>
            <person name="Platzer M."/>
            <person name="Noegel A.A."/>
            <person name="Schaap P."/>
            <person name="Gloeckner G."/>
        </authorList>
    </citation>
    <scope>NUCLEOTIDE SEQUENCE [LARGE SCALE GENOMIC DNA]</scope>
    <source>
        <strain evidence="2">ATCC 26659 / Pp 5 / PN500</strain>
    </source>
</reference>
<evidence type="ECO:0000313" key="2">
    <source>
        <dbReference type="Proteomes" id="UP000001396"/>
    </source>
</evidence>
<dbReference type="InParanoid" id="D3B9E7"/>
<sequence>MNKFEIRKRPSYFFTPSSVSTPKHMNNRKDTKHTSASPITISLSLLQILVIVHKAKKVD</sequence>
<accession>D3B9E7</accession>
<organism evidence="1 2">
    <name type="scientific">Heterostelium pallidum (strain ATCC 26659 / Pp 5 / PN500)</name>
    <name type="common">Cellular slime mold</name>
    <name type="synonym">Polysphondylium pallidum</name>
    <dbReference type="NCBI Taxonomy" id="670386"/>
    <lineage>
        <taxon>Eukaryota</taxon>
        <taxon>Amoebozoa</taxon>
        <taxon>Evosea</taxon>
        <taxon>Eumycetozoa</taxon>
        <taxon>Dictyostelia</taxon>
        <taxon>Acytosteliales</taxon>
        <taxon>Acytosteliaceae</taxon>
        <taxon>Heterostelium</taxon>
    </lineage>
</organism>
<dbReference type="GeneID" id="31360577"/>
<proteinExistence type="predicted"/>
<gene>
    <name evidence="1" type="ORF">PPL_05091</name>
</gene>
<name>D3B9E7_HETP5</name>
<dbReference type="RefSeq" id="XP_020433976.1">
    <property type="nucleotide sequence ID" value="XM_020575987.1"/>
</dbReference>
<keyword evidence="2" id="KW-1185">Reference proteome</keyword>